<evidence type="ECO:0000313" key="2">
    <source>
        <dbReference type="Proteomes" id="UP000265631"/>
    </source>
</evidence>
<dbReference type="AlphaFoldDB" id="A0A395M4W7"/>
<proteinExistence type="predicted"/>
<protein>
    <submittedName>
        <fullName evidence="1">Uncharacterized protein</fullName>
    </submittedName>
</protein>
<reference evidence="1 2" key="1">
    <citation type="journal article" date="2018" name="PLoS Pathog.">
        <title>Evolution of structural diversity of trichothecenes, a family of toxins produced by plant pathogenic and entomopathogenic fungi.</title>
        <authorList>
            <person name="Proctor R.H."/>
            <person name="McCormick S.P."/>
            <person name="Kim H.S."/>
            <person name="Cardoza R.E."/>
            <person name="Stanley A.M."/>
            <person name="Lindo L."/>
            <person name="Kelly A."/>
            <person name="Brown D.W."/>
            <person name="Lee T."/>
            <person name="Vaughan M.M."/>
            <person name="Alexander N.J."/>
            <person name="Busman M."/>
            <person name="Gutierrez S."/>
        </authorList>
    </citation>
    <scope>NUCLEOTIDE SEQUENCE [LARGE SCALE GENOMIC DNA]</scope>
    <source>
        <strain evidence="1 2">NRRL 13405</strain>
    </source>
</reference>
<gene>
    <name evidence="1" type="ORF">FIE12Z_12844</name>
</gene>
<comment type="caution">
    <text evidence="1">The sequence shown here is derived from an EMBL/GenBank/DDBJ whole genome shotgun (WGS) entry which is preliminary data.</text>
</comment>
<keyword evidence="2" id="KW-1185">Reference proteome</keyword>
<dbReference type="Proteomes" id="UP000265631">
    <property type="component" value="Unassembled WGS sequence"/>
</dbReference>
<name>A0A395M4W7_9HYPO</name>
<dbReference type="InterPro" id="IPR022085">
    <property type="entry name" value="OpdG"/>
</dbReference>
<sequence>MISKADNLPVDADSPGAEEVIHRWLNVASLIAQLFKADLLENFGPRWIANDFRAALEERRDGDVAKHPIKQAEVLAVVNYMLIAGERFSEAVKAGKVEMTAEKWRLWAEEMKKVADLVDESVRWDLKERARKASDMMVELYPEVFEQKD</sequence>
<accession>A0A395M4W7</accession>
<dbReference type="EMBL" id="PXXK01000753">
    <property type="protein sequence ID" value="RFN42233.1"/>
    <property type="molecule type" value="Genomic_DNA"/>
</dbReference>
<evidence type="ECO:0000313" key="1">
    <source>
        <dbReference type="EMBL" id="RFN42233.1"/>
    </source>
</evidence>
<dbReference type="Pfam" id="PF12311">
    <property type="entry name" value="DUF3632"/>
    <property type="match status" value="1"/>
</dbReference>
<organism evidence="1 2">
    <name type="scientific">Fusarium flagelliforme</name>
    <dbReference type="NCBI Taxonomy" id="2675880"/>
    <lineage>
        <taxon>Eukaryota</taxon>
        <taxon>Fungi</taxon>
        <taxon>Dikarya</taxon>
        <taxon>Ascomycota</taxon>
        <taxon>Pezizomycotina</taxon>
        <taxon>Sordariomycetes</taxon>
        <taxon>Hypocreomycetidae</taxon>
        <taxon>Hypocreales</taxon>
        <taxon>Nectriaceae</taxon>
        <taxon>Fusarium</taxon>
        <taxon>Fusarium incarnatum-equiseti species complex</taxon>
    </lineage>
</organism>